<dbReference type="GO" id="GO:0016829">
    <property type="term" value="F:lyase activity"/>
    <property type="evidence" value="ECO:0007669"/>
    <property type="project" value="UniProtKB-KW"/>
</dbReference>
<evidence type="ECO:0000256" key="4">
    <source>
        <dbReference type="SAM" id="SignalP"/>
    </source>
</evidence>
<dbReference type="Gene3D" id="1.50.10.100">
    <property type="entry name" value="Chondroitin AC/alginate lyase"/>
    <property type="match status" value="1"/>
</dbReference>
<organism evidence="6 7">
    <name type="scientific">Massilia antarctica</name>
    <dbReference type="NCBI Taxonomy" id="2765360"/>
    <lineage>
        <taxon>Bacteria</taxon>
        <taxon>Pseudomonadati</taxon>
        <taxon>Pseudomonadota</taxon>
        <taxon>Betaproteobacteria</taxon>
        <taxon>Burkholderiales</taxon>
        <taxon>Oxalobacteraceae</taxon>
        <taxon>Telluria group</taxon>
        <taxon>Massilia</taxon>
    </lineage>
</organism>
<feature type="signal peptide" evidence="4">
    <location>
        <begin position="1"/>
        <end position="30"/>
    </location>
</feature>
<dbReference type="InterPro" id="IPR036116">
    <property type="entry name" value="FN3_sf"/>
</dbReference>
<feature type="chain" id="PRO_5047280452" evidence="4">
    <location>
        <begin position="31"/>
        <end position="863"/>
    </location>
</feature>
<evidence type="ECO:0000259" key="5">
    <source>
        <dbReference type="PROSITE" id="PS50853"/>
    </source>
</evidence>
<name>A0AA48WIE1_9BURK</name>
<gene>
    <name evidence="6" type="ORF">IV454_12735</name>
</gene>
<keyword evidence="7" id="KW-1185">Reference proteome</keyword>
<dbReference type="Gene3D" id="2.60.40.10">
    <property type="entry name" value="Immunoglobulins"/>
    <property type="match status" value="1"/>
</dbReference>
<dbReference type="RefSeq" id="WP_206091747.1">
    <property type="nucleotide sequence ID" value="NZ_CP065053.1"/>
</dbReference>
<dbReference type="Pfam" id="PF05426">
    <property type="entry name" value="Alginate_lyase"/>
    <property type="match status" value="1"/>
</dbReference>
<accession>A0AA48WIE1</accession>
<feature type="domain" description="Fibronectin type-III" evidence="5">
    <location>
        <begin position="778"/>
        <end position="863"/>
    </location>
</feature>
<evidence type="ECO:0000256" key="1">
    <source>
        <dbReference type="ARBA" id="ARBA00022729"/>
    </source>
</evidence>
<dbReference type="InterPro" id="IPR003961">
    <property type="entry name" value="FN3_dom"/>
</dbReference>
<dbReference type="InterPro" id="IPR008397">
    <property type="entry name" value="Alginate_lyase_dom"/>
</dbReference>
<keyword evidence="1 4" id="KW-0732">Signal</keyword>
<evidence type="ECO:0000256" key="3">
    <source>
        <dbReference type="SAM" id="MobiDB-lite"/>
    </source>
</evidence>
<evidence type="ECO:0000256" key="2">
    <source>
        <dbReference type="ARBA" id="ARBA00023239"/>
    </source>
</evidence>
<dbReference type="InterPro" id="IPR008929">
    <property type="entry name" value="Chondroitin_lyas"/>
</dbReference>
<dbReference type="SUPFAM" id="SSF49265">
    <property type="entry name" value="Fibronectin type III"/>
    <property type="match status" value="1"/>
</dbReference>
<sequence length="863" mass="88761">MPPVIHRPALSILALSLVLSACGGSSTSGAPVSVNLASIVAPPAQDPAAPAVPPPVVSGTAPAAGPPEAAPDAVPVTDGAPVGDPVAAKPVLVPSAPPVVVPSAPVPSVVVPTPAPAGPVPSAPPVAAVPVKSVPQQGVPVTVPVVTAPVATPPVVAPPVVTPPVVTPPVVNPPVVAPPVVAPPVVTPPVVTPPVVTAPAVPVALPAAWTTGVSSFVHPGIGYNAADLAQYKAHVLAGEEPWASGYHYLGGRTPLNYAMLGPFATANRNIDLNRGAFERDMQMAYNHALMWYVSGNSAYAEKSMSILDAWATTNTSLDGVEAALMLGDYSGRAIIAADILRGLYPGWTATHTAHMKTWLEKVWWLRLQVGGSSAIGTALGNGSLLKPCNQGGLALKAALSVAVFLDSPLKFDQVINAYLSDPGGLDQVMSNGEVGDTGRDQGHAHGQLATYGAIAETGWKQGIDLYSLRNNRLLTAGEYYANYNLGKPFTFNPVSCGYGYYDQIGAQPLQSMPANLFETLYTHYVVRKGLKAPNVGEYRELAKSQGEAGPYSGPYSGQIYRRTKDSSTARAVTFPFTAPVMTAATSFTQADLGTVKTAGNASNTGANWKMTASGAGAEKGYHFAYKELKGDVEVTATVTDPGALSSGVAGIMLRSSLDARPATAAAQIYVAPASSGNGTHLFWRVGTQYYGGYHAARRFPTAVAPMSLRLVRHGNFVYAYLSSNGGTDWSAIGTIIYPELSDTLYVGIFTASGDPVATTTASFENVKIGSKPGSLAAPPTKVSASARSGGVAVQWTASPLARSYDVLRATAAAGPFERVGTEVTGTSFVDTGATGTTAYFYTVKASTYSGLSAPSAVAGVPAH</sequence>
<protein>
    <submittedName>
        <fullName evidence="6">Alginate lyase family protein</fullName>
    </submittedName>
</protein>
<dbReference type="PROSITE" id="PS50853">
    <property type="entry name" value="FN3"/>
    <property type="match status" value="1"/>
</dbReference>
<evidence type="ECO:0000313" key="7">
    <source>
        <dbReference type="Proteomes" id="UP000662888"/>
    </source>
</evidence>
<dbReference type="SUPFAM" id="SSF48230">
    <property type="entry name" value="Chondroitin AC/alginate lyase"/>
    <property type="match status" value="1"/>
</dbReference>
<dbReference type="Proteomes" id="UP000662888">
    <property type="component" value="Chromosome"/>
</dbReference>
<reference evidence="6 7" key="1">
    <citation type="submission" date="2020-11" db="EMBL/GenBank/DDBJ databases">
        <authorList>
            <person name="Sun Q."/>
        </authorList>
    </citation>
    <scope>NUCLEOTIDE SEQUENCE [LARGE SCALE GENOMIC DNA]</scope>
    <source>
        <strain evidence="6 7">P8398</strain>
    </source>
</reference>
<proteinExistence type="predicted"/>
<dbReference type="EMBL" id="CP065053">
    <property type="protein sequence ID" value="QPI52267.1"/>
    <property type="molecule type" value="Genomic_DNA"/>
</dbReference>
<dbReference type="PROSITE" id="PS51257">
    <property type="entry name" value="PROKAR_LIPOPROTEIN"/>
    <property type="match status" value="1"/>
</dbReference>
<feature type="region of interest" description="Disordered" evidence="3">
    <location>
        <begin position="45"/>
        <end position="81"/>
    </location>
</feature>
<dbReference type="CDD" id="cd00063">
    <property type="entry name" value="FN3"/>
    <property type="match status" value="1"/>
</dbReference>
<dbReference type="InterPro" id="IPR013783">
    <property type="entry name" value="Ig-like_fold"/>
</dbReference>
<dbReference type="Gene3D" id="2.60.120.200">
    <property type="match status" value="1"/>
</dbReference>
<keyword evidence="2 6" id="KW-0456">Lyase</keyword>
<evidence type="ECO:0000313" key="6">
    <source>
        <dbReference type="EMBL" id="QPI52267.1"/>
    </source>
</evidence>